<dbReference type="InterPro" id="IPR036514">
    <property type="entry name" value="SGNH_hydro_sf"/>
</dbReference>
<reference evidence="1" key="1">
    <citation type="submission" date="2018-06" db="EMBL/GenBank/DDBJ databases">
        <authorList>
            <person name="Zhirakovskaya E."/>
        </authorList>
    </citation>
    <scope>NUCLEOTIDE SEQUENCE</scope>
</reference>
<evidence type="ECO:0008006" key="2">
    <source>
        <dbReference type="Google" id="ProtNLM"/>
    </source>
</evidence>
<gene>
    <name evidence="1" type="ORF">MNBD_ACTINO01-1476</name>
</gene>
<dbReference type="AlphaFoldDB" id="A0A3B0SPV8"/>
<feature type="non-terminal residue" evidence="1">
    <location>
        <position position="1"/>
    </location>
</feature>
<proteinExistence type="predicted"/>
<dbReference type="Gene3D" id="3.40.50.1110">
    <property type="entry name" value="SGNH hydrolase"/>
    <property type="match status" value="1"/>
</dbReference>
<name>A0A3B0SPV8_9ZZZZ</name>
<protein>
    <recommendedName>
        <fullName evidence="2">SGNH hydrolase-type esterase domain-containing protein</fullName>
    </recommendedName>
</protein>
<accession>A0A3B0SPV8</accession>
<dbReference type="SUPFAM" id="SSF52266">
    <property type="entry name" value="SGNH hydrolase"/>
    <property type="match status" value="1"/>
</dbReference>
<sequence>VVPAAAQVKPVTDLLPDGDTRPVIVSGELRAPGRHNDLLEADLVIDAYDNDGVVGYEYRWNGATIGKAHALDRYRPTVSYAAISPRSRYGLQVRAIDTNTNTSDWFTVWTGTTPDPPNIIVAGDSIASGYTKQWFTGDATCVDGGYSYGTTVVSEVAATLPDAWAPTYTNIAWAGAGVGNMIDGGSDSCGTRYEPQVDQIRDLASDDTWNIVVVTVGINTTNWTQVVVDLTRDTTFSFTQRGDQDACRTAVRDRWNIAERRDYITQRARQTSDALISQTNARVYWTGYYEITGTELAPLWVPVGDPCADQMGYALDQLHGALRDGLDPEVIWIDIDRKIATQKWAGWPHPN</sequence>
<organism evidence="1">
    <name type="scientific">hydrothermal vent metagenome</name>
    <dbReference type="NCBI Taxonomy" id="652676"/>
    <lineage>
        <taxon>unclassified sequences</taxon>
        <taxon>metagenomes</taxon>
        <taxon>ecological metagenomes</taxon>
    </lineage>
</organism>
<evidence type="ECO:0000313" key="1">
    <source>
        <dbReference type="EMBL" id="VAW07835.1"/>
    </source>
</evidence>
<dbReference type="EMBL" id="UOEI01000553">
    <property type="protein sequence ID" value="VAW07835.1"/>
    <property type="molecule type" value="Genomic_DNA"/>
</dbReference>
<feature type="non-terminal residue" evidence="1">
    <location>
        <position position="351"/>
    </location>
</feature>